<dbReference type="Proteomes" id="UP000035642">
    <property type="component" value="Unassembled WGS sequence"/>
</dbReference>
<dbReference type="STRING" id="6313.A0A158P5V3"/>
<reference evidence="3" key="1">
    <citation type="submission" date="2012-09" db="EMBL/GenBank/DDBJ databases">
        <authorList>
            <person name="Martin A.A."/>
        </authorList>
    </citation>
    <scope>NUCLEOTIDE SEQUENCE</scope>
</reference>
<sequence>MVYDAALGYDPEEWEECPHKEQIMVFSFFTRLLLSSFAVAFVVYFFRLIDGNKQKDGKQLVKSKNEEMSTVSGTAEDLLKEANDYMKGNYMKILEIYQYLLEITQQVKDGISGAVKVVTTSHLPETFAQFIEEPRRRAEEAFGIGVNHEESSRQQQMLVGASPRPFDQPEQPQWHSPQVSSAAKYKISREDEQALRHWELERQKLEAERLAKLQDREVGGDESEQTSGMLPASHISFLSRSTQDSELLVDRRETIRDNEPQNPLEMKIMTEIGHIAESTPTVRQQSFYLLFIVIKGRQILKFPPLQAFKTYVLKISHSN</sequence>
<feature type="compositionally biased region" description="Polar residues" evidence="1">
    <location>
        <begin position="170"/>
        <end position="181"/>
    </location>
</feature>
<proteinExistence type="predicted"/>
<evidence type="ECO:0000313" key="4">
    <source>
        <dbReference type="WBParaSite" id="ACAC_0000024401-mRNA-1"/>
    </source>
</evidence>
<evidence type="ECO:0000313" key="3">
    <source>
        <dbReference type="Proteomes" id="UP000035642"/>
    </source>
</evidence>
<evidence type="ECO:0000256" key="1">
    <source>
        <dbReference type="SAM" id="MobiDB-lite"/>
    </source>
</evidence>
<dbReference type="AlphaFoldDB" id="A0A158P5V3"/>
<feature type="region of interest" description="Disordered" evidence="1">
    <location>
        <begin position="149"/>
        <end position="186"/>
    </location>
</feature>
<accession>A0A158P5V3</accession>
<feature type="transmembrane region" description="Helical" evidence="2">
    <location>
        <begin position="23"/>
        <end position="46"/>
    </location>
</feature>
<reference evidence="4" key="2">
    <citation type="submission" date="2016-04" db="UniProtKB">
        <authorList>
            <consortium name="WormBaseParasite"/>
        </authorList>
    </citation>
    <scope>IDENTIFICATION</scope>
</reference>
<keyword evidence="2" id="KW-0472">Membrane</keyword>
<organism evidence="3 4">
    <name type="scientific">Angiostrongylus cantonensis</name>
    <name type="common">Rat lungworm</name>
    <dbReference type="NCBI Taxonomy" id="6313"/>
    <lineage>
        <taxon>Eukaryota</taxon>
        <taxon>Metazoa</taxon>
        <taxon>Ecdysozoa</taxon>
        <taxon>Nematoda</taxon>
        <taxon>Chromadorea</taxon>
        <taxon>Rhabditida</taxon>
        <taxon>Rhabditina</taxon>
        <taxon>Rhabditomorpha</taxon>
        <taxon>Strongyloidea</taxon>
        <taxon>Metastrongylidae</taxon>
        <taxon>Angiostrongylus</taxon>
    </lineage>
</organism>
<evidence type="ECO:0000256" key="2">
    <source>
        <dbReference type="SAM" id="Phobius"/>
    </source>
</evidence>
<keyword evidence="2" id="KW-1133">Transmembrane helix</keyword>
<protein>
    <submittedName>
        <fullName evidence="4">Uncharacterized protein</fullName>
    </submittedName>
</protein>
<keyword evidence="2" id="KW-0812">Transmembrane</keyword>
<name>A0A158P5V3_ANGCA</name>
<keyword evidence="3" id="KW-1185">Reference proteome</keyword>
<dbReference type="WBParaSite" id="ACAC_0000024401-mRNA-1">
    <property type="protein sequence ID" value="ACAC_0000024401-mRNA-1"/>
    <property type="gene ID" value="ACAC_0000024401"/>
</dbReference>